<dbReference type="KEGG" id="zju:112491998"/>
<proteinExistence type="predicted"/>
<keyword evidence="4" id="KW-0238">DNA-binding</keyword>
<protein>
    <submittedName>
        <fullName evidence="10">Uncharacterized protein LOC112491998</fullName>
    </submittedName>
</protein>
<dbReference type="AlphaFoldDB" id="A0A6P6G8L8"/>
<evidence type="ECO:0000313" key="9">
    <source>
        <dbReference type="Proteomes" id="UP001652623"/>
    </source>
</evidence>
<dbReference type="InterPro" id="IPR003035">
    <property type="entry name" value="RWP-RK_dom"/>
</dbReference>
<dbReference type="GO" id="GO:0003700">
    <property type="term" value="F:DNA-binding transcription factor activity"/>
    <property type="evidence" value="ECO:0007669"/>
    <property type="project" value="InterPro"/>
</dbReference>
<dbReference type="GO" id="GO:0003677">
    <property type="term" value="F:DNA binding"/>
    <property type="evidence" value="ECO:0007669"/>
    <property type="project" value="UniProtKB-KW"/>
</dbReference>
<accession>A0A6P6G8L8</accession>
<evidence type="ECO:0000259" key="8">
    <source>
        <dbReference type="PROSITE" id="PS51519"/>
    </source>
</evidence>
<evidence type="ECO:0000256" key="5">
    <source>
        <dbReference type="ARBA" id="ARBA00023163"/>
    </source>
</evidence>
<dbReference type="InterPro" id="IPR044607">
    <property type="entry name" value="RKD-like"/>
</dbReference>
<feature type="compositionally biased region" description="Gly residues" evidence="7">
    <location>
        <begin position="76"/>
        <end position="85"/>
    </location>
</feature>
<reference evidence="10" key="1">
    <citation type="submission" date="2025-08" db="UniProtKB">
        <authorList>
            <consortium name="RefSeq"/>
        </authorList>
    </citation>
    <scope>IDENTIFICATION</scope>
    <source>
        <tissue evidence="10">Seedling</tissue>
    </source>
</reference>
<dbReference type="PROSITE" id="PS51519">
    <property type="entry name" value="RWP_RK"/>
    <property type="match status" value="1"/>
</dbReference>
<keyword evidence="2" id="KW-0805">Transcription regulation</keyword>
<evidence type="ECO:0000256" key="4">
    <source>
        <dbReference type="ARBA" id="ARBA00023125"/>
    </source>
</evidence>
<feature type="domain" description="RWP-RK" evidence="8">
    <location>
        <begin position="265"/>
        <end position="351"/>
    </location>
</feature>
<keyword evidence="9" id="KW-1185">Reference proteome</keyword>
<evidence type="ECO:0000256" key="2">
    <source>
        <dbReference type="ARBA" id="ARBA00023015"/>
    </source>
</evidence>
<evidence type="ECO:0000313" key="10">
    <source>
        <dbReference type="RefSeq" id="XP_024930473.3"/>
    </source>
</evidence>
<dbReference type="PANTHER" id="PTHR46373:SF5">
    <property type="entry name" value="RWP-RK DOMAIN PROTEIN"/>
    <property type="match status" value="1"/>
</dbReference>
<sequence length="376" mass="42387">MADQSGFMVPHHYSYDGPYNDDILSLMDDNIPFLADLPVPLDGPSINPHSMPAFNDIGIQQVEHPSDWNFPNEFNSGGGVGGGSEAGPSKVRCEMGNPNLPDNNLETPNPSDAYNYTKPLSIWPVPPVPFNCSCCQVLREIIHVHGDKIMKLEIHGRLGMICHAVFQNQSVDVNSSGNNRWEMFDFCKKSIEDVKHFLVQYCIQRKLEGYTMQQDPLSFFYEAVCVGLEWDEITNIDDLILTSPVNSGVARMQQPEEAGQPEVGIEAERNPRSLAEQRQRTGRLTLMDLKEYLHLPIEEAARRMNVCPTVVKKICRRNGLTRWPHRKIKSIRKQISNLLPSLHSEDARTRINAQTEINRLQQQVTNICAGVSIALL</sequence>
<name>A0A6P6G8L8_ZIZJJ</name>
<dbReference type="InParanoid" id="A0A6P6G8L8"/>
<gene>
    <name evidence="10" type="primary">LOC112491998</name>
</gene>
<dbReference type="Pfam" id="PF02042">
    <property type="entry name" value="RWP-RK"/>
    <property type="match status" value="1"/>
</dbReference>
<dbReference type="PANTHER" id="PTHR46373">
    <property type="entry name" value="PROTEIN RKD4"/>
    <property type="match status" value="1"/>
</dbReference>
<evidence type="ECO:0000256" key="6">
    <source>
        <dbReference type="ARBA" id="ARBA00023242"/>
    </source>
</evidence>
<keyword evidence="5" id="KW-0804">Transcription</keyword>
<dbReference type="RefSeq" id="XP_024930473.3">
    <property type="nucleotide sequence ID" value="XM_025074705.3"/>
</dbReference>
<organism evidence="9 10">
    <name type="scientific">Ziziphus jujuba</name>
    <name type="common">Chinese jujube</name>
    <name type="synonym">Ziziphus sativa</name>
    <dbReference type="NCBI Taxonomy" id="326968"/>
    <lineage>
        <taxon>Eukaryota</taxon>
        <taxon>Viridiplantae</taxon>
        <taxon>Streptophyta</taxon>
        <taxon>Embryophyta</taxon>
        <taxon>Tracheophyta</taxon>
        <taxon>Spermatophyta</taxon>
        <taxon>Magnoliopsida</taxon>
        <taxon>eudicotyledons</taxon>
        <taxon>Gunneridae</taxon>
        <taxon>Pentapetalae</taxon>
        <taxon>rosids</taxon>
        <taxon>fabids</taxon>
        <taxon>Rosales</taxon>
        <taxon>Rhamnaceae</taxon>
        <taxon>Paliureae</taxon>
        <taxon>Ziziphus</taxon>
    </lineage>
</organism>
<feature type="region of interest" description="Disordered" evidence="7">
    <location>
        <begin position="73"/>
        <end position="108"/>
    </location>
</feature>
<keyword evidence="6" id="KW-0539">Nucleus</keyword>
<dbReference type="Proteomes" id="UP001652623">
    <property type="component" value="Chromosome 5"/>
</dbReference>
<evidence type="ECO:0000256" key="3">
    <source>
        <dbReference type="ARBA" id="ARBA00023054"/>
    </source>
</evidence>
<dbReference type="GeneID" id="112491998"/>
<keyword evidence="3" id="KW-0175">Coiled coil</keyword>
<evidence type="ECO:0000256" key="7">
    <source>
        <dbReference type="SAM" id="MobiDB-lite"/>
    </source>
</evidence>
<evidence type="ECO:0000256" key="1">
    <source>
        <dbReference type="ARBA" id="ARBA00004049"/>
    </source>
</evidence>
<comment type="function">
    <text evidence="1">Putative transcription factor.</text>
</comment>